<proteinExistence type="predicted"/>
<dbReference type="RefSeq" id="XP_040630340.1">
    <property type="nucleotide sequence ID" value="XM_040768116.1"/>
</dbReference>
<dbReference type="AlphaFoldDB" id="M5FZI6"/>
<dbReference type="GeneID" id="63683178"/>
<dbReference type="OrthoDB" id="3221235at2759"/>
<evidence type="ECO:0000313" key="2">
    <source>
        <dbReference type="Proteomes" id="UP000030653"/>
    </source>
</evidence>
<name>M5FZI6_DACPD</name>
<dbReference type="Proteomes" id="UP000030653">
    <property type="component" value="Unassembled WGS sequence"/>
</dbReference>
<protein>
    <submittedName>
        <fullName evidence="1">Uncharacterized protein</fullName>
    </submittedName>
</protein>
<dbReference type="Gene3D" id="1.20.1280.50">
    <property type="match status" value="1"/>
</dbReference>
<dbReference type="HOGENOM" id="CLU_799313_0_0_1"/>
<organism evidence="1 2">
    <name type="scientific">Dacryopinax primogenitus (strain DJM 731)</name>
    <name type="common">Brown rot fungus</name>
    <dbReference type="NCBI Taxonomy" id="1858805"/>
    <lineage>
        <taxon>Eukaryota</taxon>
        <taxon>Fungi</taxon>
        <taxon>Dikarya</taxon>
        <taxon>Basidiomycota</taxon>
        <taxon>Agaricomycotina</taxon>
        <taxon>Dacrymycetes</taxon>
        <taxon>Dacrymycetales</taxon>
        <taxon>Dacrymycetaceae</taxon>
        <taxon>Dacryopinax</taxon>
    </lineage>
</organism>
<reference evidence="1 2" key="1">
    <citation type="journal article" date="2012" name="Science">
        <title>The Paleozoic origin of enzymatic lignin decomposition reconstructed from 31 fungal genomes.</title>
        <authorList>
            <person name="Floudas D."/>
            <person name="Binder M."/>
            <person name="Riley R."/>
            <person name="Barry K."/>
            <person name="Blanchette R.A."/>
            <person name="Henrissat B."/>
            <person name="Martinez A.T."/>
            <person name="Otillar R."/>
            <person name="Spatafora J.W."/>
            <person name="Yadav J.S."/>
            <person name="Aerts A."/>
            <person name="Benoit I."/>
            <person name="Boyd A."/>
            <person name="Carlson A."/>
            <person name="Copeland A."/>
            <person name="Coutinho P.M."/>
            <person name="de Vries R.P."/>
            <person name="Ferreira P."/>
            <person name="Findley K."/>
            <person name="Foster B."/>
            <person name="Gaskell J."/>
            <person name="Glotzer D."/>
            <person name="Gorecki P."/>
            <person name="Heitman J."/>
            <person name="Hesse C."/>
            <person name="Hori C."/>
            <person name="Igarashi K."/>
            <person name="Jurgens J.A."/>
            <person name="Kallen N."/>
            <person name="Kersten P."/>
            <person name="Kohler A."/>
            <person name="Kuees U."/>
            <person name="Kumar T.K.A."/>
            <person name="Kuo A."/>
            <person name="LaButti K."/>
            <person name="Larrondo L.F."/>
            <person name="Lindquist E."/>
            <person name="Ling A."/>
            <person name="Lombard V."/>
            <person name="Lucas S."/>
            <person name="Lundell T."/>
            <person name="Martin R."/>
            <person name="McLaughlin D.J."/>
            <person name="Morgenstern I."/>
            <person name="Morin E."/>
            <person name="Murat C."/>
            <person name="Nagy L.G."/>
            <person name="Nolan M."/>
            <person name="Ohm R.A."/>
            <person name="Patyshakuliyeva A."/>
            <person name="Rokas A."/>
            <person name="Ruiz-Duenas F.J."/>
            <person name="Sabat G."/>
            <person name="Salamov A."/>
            <person name="Samejima M."/>
            <person name="Schmutz J."/>
            <person name="Slot J.C."/>
            <person name="St John F."/>
            <person name="Stenlid J."/>
            <person name="Sun H."/>
            <person name="Sun S."/>
            <person name="Syed K."/>
            <person name="Tsang A."/>
            <person name="Wiebenga A."/>
            <person name="Young D."/>
            <person name="Pisabarro A."/>
            <person name="Eastwood D.C."/>
            <person name="Martin F."/>
            <person name="Cullen D."/>
            <person name="Grigoriev I.V."/>
            <person name="Hibbett D.S."/>
        </authorList>
    </citation>
    <scope>NUCLEOTIDE SEQUENCE [LARGE SCALE GENOMIC DNA]</scope>
    <source>
        <strain evidence="1 2">DJM-731 SS1</strain>
    </source>
</reference>
<keyword evidence="2" id="KW-1185">Reference proteome</keyword>
<evidence type="ECO:0000313" key="1">
    <source>
        <dbReference type="EMBL" id="EJU03446.1"/>
    </source>
</evidence>
<accession>M5FZI6</accession>
<dbReference type="InterPro" id="IPR032675">
    <property type="entry name" value="LRR_dom_sf"/>
</dbReference>
<dbReference type="Gene3D" id="3.80.10.10">
    <property type="entry name" value="Ribonuclease Inhibitor"/>
    <property type="match status" value="1"/>
</dbReference>
<dbReference type="EMBL" id="JH795859">
    <property type="protein sequence ID" value="EJU03446.1"/>
    <property type="molecule type" value="Genomic_DNA"/>
</dbReference>
<dbReference type="STRING" id="1858805.M5FZI6"/>
<gene>
    <name evidence="1" type="ORF">DACRYDRAFT_105606</name>
</gene>
<sequence length="347" mass="39559">MSFFPPSIPHIACPMDSIEQLQVDEELRKIDEEENWLHRRRSELRQERNAASPVSKLPNECLSMIFDLASKEEHARSKENRGIMRDRPTFRTTSTVVSQVSNHWRAVALTTPRLWSSIFLIIGRSRPRQKNYIEGLLEHVRRAKAAPIDMELSSGLFYRPGEYPLPELSSLELEIVSDLLPACRSLKVCLPPREASYSVLARLLIQDMPQLEELSLSGDAHSQAWTISMPLCSERLRSIELRYVQLHPVTLSQLAQVSSLRMNHSSIVTTKSERKPEQLDALKKTWQTNLMDERQSLLSLQVLQGATNLRHLTLQYVFVATPPEDLATLTFTRLDSLELAAGIQLST</sequence>